<dbReference type="AlphaFoldDB" id="A0AA88WE69"/>
<comment type="subcellular location">
    <subcellularLocation>
        <location evidence="2">Membrane</location>
    </subcellularLocation>
</comment>
<proteinExistence type="predicted"/>
<keyword evidence="5" id="KW-0479">Metal-binding</keyword>
<dbReference type="Proteomes" id="UP001188597">
    <property type="component" value="Unassembled WGS sequence"/>
</dbReference>
<protein>
    <recommendedName>
        <fullName evidence="14">Cytochrome P450</fullName>
    </recommendedName>
</protein>
<evidence type="ECO:0000256" key="9">
    <source>
        <dbReference type="ARBA" id="ARBA00023033"/>
    </source>
</evidence>
<dbReference type="GO" id="GO:0004497">
    <property type="term" value="F:monooxygenase activity"/>
    <property type="evidence" value="ECO:0007669"/>
    <property type="project" value="UniProtKB-KW"/>
</dbReference>
<evidence type="ECO:0000256" key="5">
    <source>
        <dbReference type="ARBA" id="ARBA00022723"/>
    </source>
</evidence>
<dbReference type="InterPro" id="IPR002401">
    <property type="entry name" value="Cyt_P450_E_grp-I"/>
</dbReference>
<dbReference type="InterPro" id="IPR036396">
    <property type="entry name" value="Cyt_P450_sf"/>
</dbReference>
<keyword evidence="10 11" id="KW-0472">Membrane</keyword>
<comment type="caution">
    <text evidence="12">The sequence shown here is derived from an EMBL/GenBank/DDBJ whole genome shotgun (WGS) entry which is preliminary data.</text>
</comment>
<sequence>MPRYHPISRLMEFLNSYATATTAGIFAFLVCLHYVLWKNNGRKNKAPAAAGAWPLVGHLRLLRGPQLPHVVVHADKYGPIFRIRLGVLQALVVSDWKIAKECYTTNDKAFSNRPKSVAVEVMGYNHAMFGLGPYGSY</sequence>
<evidence type="ECO:0000256" key="10">
    <source>
        <dbReference type="ARBA" id="ARBA00023136"/>
    </source>
</evidence>
<evidence type="ECO:0000256" key="8">
    <source>
        <dbReference type="ARBA" id="ARBA00023004"/>
    </source>
</evidence>
<dbReference type="InterPro" id="IPR050651">
    <property type="entry name" value="Plant_Cytochrome_P450_Monoox"/>
</dbReference>
<keyword evidence="13" id="KW-1185">Reference proteome</keyword>
<dbReference type="Pfam" id="PF00067">
    <property type="entry name" value="p450"/>
    <property type="match status" value="1"/>
</dbReference>
<evidence type="ECO:0008006" key="14">
    <source>
        <dbReference type="Google" id="ProtNLM"/>
    </source>
</evidence>
<evidence type="ECO:0000256" key="1">
    <source>
        <dbReference type="ARBA" id="ARBA00001971"/>
    </source>
</evidence>
<reference evidence="12" key="1">
    <citation type="submission" date="2022-12" db="EMBL/GenBank/DDBJ databases">
        <title>Draft genome assemblies for two species of Escallonia (Escalloniales).</title>
        <authorList>
            <person name="Chanderbali A."/>
            <person name="Dervinis C."/>
            <person name="Anghel I."/>
            <person name="Soltis D."/>
            <person name="Soltis P."/>
            <person name="Zapata F."/>
        </authorList>
    </citation>
    <scope>NUCLEOTIDE SEQUENCE</scope>
    <source>
        <strain evidence="12">UCBG64.0493</strain>
        <tissue evidence="12">Leaf</tissue>
    </source>
</reference>
<evidence type="ECO:0000313" key="13">
    <source>
        <dbReference type="Proteomes" id="UP001188597"/>
    </source>
</evidence>
<keyword evidence="7" id="KW-0560">Oxidoreductase</keyword>
<accession>A0AA88WE69</accession>
<keyword evidence="4 11" id="KW-0812">Transmembrane</keyword>
<dbReference type="PANTHER" id="PTHR47947">
    <property type="entry name" value="CYTOCHROME P450 82C3-RELATED"/>
    <property type="match status" value="1"/>
</dbReference>
<evidence type="ECO:0000256" key="2">
    <source>
        <dbReference type="ARBA" id="ARBA00004370"/>
    </source>
</evidence>
<dbReference type="GO" id="GO:0016020">
    <property type="term" value="C:membrane"/>
    <property type="evidence" value="ECO:0007669"/>
    <property type="project" value="UniProtKB-SubCell"/>
</dbReference>
<evidence type="ECO:0000256" key="6">
    <source>
        <dbReference type="ARBA" id="ARBA00022989"/>
    </source>
</evidence>
<evidence type="ECO:0000256" key="4">
    <source>
        <dbReference type="ARBA" id="ARBA00022692"/>
    </source>
</evidence>
<keyword evidence="9" id="KW-0503">Monooxygenase</keyword>
<evidence type="ECO:0000256" key="3">
    <source>
        <dbReference type="ARBA" id="ARBA00022617"/>
    </source>
</evidence>
<evidence type="ECO:0000313" key="12">
    <source>
        <dbReference type="EMBL" id="KAK3025224.1"/>
    </source>
</evidence>
<keyword evidence="6 11" id="KW-1133">Transmembrane helix</keyword>
<evidence type="ECO:0000256" key="7">
    <source>
        <dbReference type="ARBA" id="ARBA00023002"/>
    </source>
</evidence>
<dbReference type="PANTHER" id="PTHR47947:SF26">
    <property type="entry name" value="CYTOCHROME P450"/>
    <property type="match status" value="1"/>
</dbReference>
<organism evidence="12 13">
    <name type="scientific">Escallonia herrerae</name>
    <dbReference type="NCBI Taxonomy" id="1293975"/>
    <lineage>
        <taxon>Eukaryota</taxon>
        <taxon>Viridiplantae</taxon>
        <taxon>Streptophyta</taxon>
        <taxon>Embryophyta</taxon>
        <taxon>Tracheophyta</taxon>
        <taxon>Spermatophyta</taxon>
        <taxon>Magnoliopsida</taxon>
        <taxon>eudicotyledons</taxon>
        <taxon>Gunneridae</taxon>
        <taxon>Pentapetalae</taxon>
        <taxon>asterids</taxon>
        <taxon>campanulids</taxon>
        <taxon>Escalloniales</taxon>
        <taxon>Escalloniaceae</taxon>
        <taxon>Escallonia</taxon>
    </lineage>
</organism>
<keyword evidence="8" id="KW-0408">Iron</keyword>
<dbReference type="SUPFAM" id="SSF48264">
    <property type="entry name" value="Cytochrome P450"/>
    <property type="match status" value="1"/>
</dbReference>
<dbReference type="InterPro" id="IPR001128">
    <property type="entry name" value="Cyt_P450"/>
</dbReference>
<dbReference type="GO" id="GO:0016705">
    <property type="term" value="F:oxidoreductase activity, acting on paired donors, with incorporation or reduction of molecular oxygen"/>
    <property type="evidence" value="ECO:0007669"/>
    <property type="project" value="InterPro"/>
</dbReference>
<dbReference type="GO" id="GO:0005506">
    <property type="term" value="F:iron ion binding"/>
    <property type="evidence" value="ECO:0007669"/>
    <property type="project" value="InterPro"/>
</dbReference>
<comment type="cofactor">
    <cofactor evidence="1">
        <name>heme</name>
        <dbReference type="ChEBI" id="CHEBI:30413"/>
    </cofactor>
</comment>
<dbReference type="GO" id="GO:0020037">
    <property type="term" value="F:heme binding"/>
    <property type="evidence" value="ECO:0007669"/>
    <property type="project" value="InterPro"/>
</dbReference>
<dbReference type="PRINTS" id="PR00463">
    <property type="entry name" value="EP450I"/>
</dbReference>
<dbReference type="Gene3D" id="1.10.630.10">
    <property type="entry name" value="Cytochrome P450"/>
    <property type="match status" value="1"/>
</dbReference>
<keyword evidence="3" id="KW-0349">Heme</keyword>
<dbReference type="EMBL" id="JAVXUP010000559">
    <property type="protein sequence ID" value="KAK3025224.1"/>
    <property type="molecule type" value="Genomic_DNA"/>
</dbReference>
<gene>
    <name evidence="12" type="ORF">RJ639_044572</name>
</gene>
<feature type="transmembrane region" description="Helical" evidence="11">
    <location>
        <begin position="16"/>
        <end position="37"/>
    </location>
</feature>
<evidence type="ECO:0000256" key="11">
    <source>
        <dbReference type="SAM" id="Phobius"/>
    </source>
</evidence>
<name>A0AA88WE69_9ASTE</name>